<name>A0ABR9S6M7_9BURK</name>
<reference evidence="1 2" key="1">
    <citation type="submission" date="2020-10" db="EMBL/GenBank/DDBJ databases">
        <title>Ramlibacter sp. HM2 16S ribosomal RNA gene Genome sequencing and assembly.</title>
        <authorList>
            <person name="Kang M."/>
        </authorList>
    </citation>
    <scope>NUCLEOTIDE SEQUENCE [LARGE SCALE GENOMIC DNA]</scope>
    <source>
        <strain evidence="1 2">HM2</strain>
    </source>
</reference>
<evidence type="ECO:0000313" key="2">
    <source>
        <dbReference type="Proteomes" id="UP000806285"/>
    </source>
</evidence>
<dbReference type="PANTHER" id="PTHR42830">
    <property type="entry name" value="OSMOTICALLY INDUCIBLE FAMILY PROTEIN"/>
    <property type="match status" value="1"/>
</dbReference>
<dbReference type="InterPro" id="IPR015946">
    <property type="entry name" value="KH_dom-like_a/b"/>
</dbReference>
<dbReference type="InterPro" id="IPR003718">
    <property type="entry name" value="OsmC/Ohr_fam"/>
</dbReference>
<dbReference type="InterPro" id="IPR019904">
    <property type="entry name" value="Peroxiredoxin_OsmC"/>
</dbReference>
<dbReference type="InterPro" id="IPR052707">
    <property type="entry name" value="OsmC_Ohr_Peroxiredoxin"/>
</dbReference>
<dbReference type="PANTHER" id="PTHR42830:SF1">
    <property type="entry name" value="OSMOTICALLY INDUCIBLE FAMILY PROTEIN"/>
    <property type="match status" value="1"/>
</dbReference>
<accession>A0ABR9S6M7</accession>
<dbReference type="SUPFAM" id="SSF82784">
    <property type="entry name" value="OsmC-like"/>
    <property type="match status" value="1"/>
</dbReference>
<dbReference type="NCBIfam" id="TIGR03562">
    <property type="entry name" value="osmo_induc_OsmC"/>
    <property type="match status" value="1"/>
</dbReference>
<dbReference type="InterPro" id="IPR036102">
    <property type="entry name" value="OsmC/Ohrsf"/>
</dbReference>
<protein>
    <submittedName>
        <fullName evidence="1">OsmC family peroxiredoxin</fullName>
    </submittedName>
</protein>
<dbReference type="Pfam" id="PF02566">
    <property type="entry name" value="OsmC"/>
    <property type="match status" value="1"/>
</dbReference>
<evidence type="ECO:0000313" key="1">
    <source>
        <dbReference type="EMBL" id="MBE7368947.1"/>
    </source>
</evidence>
<organism evidence="1 2">
    <name type="scientific">Ramlibacter pallidus</name>
    <dbReference type="NCBI Taxonomy" id="2780087"/>
    <lineage>
        <taxon>Bacteria</taxon>
        <taxon>Pseudomonadati</taxon>
        <taxon>Pseudomonadota</taxon>
        <taxon>Betaproteobacteria</taxon>
        <taxon>Burkholderiales</taxon>
        <taxon>Comamonadaceae</taxon>
        <taxon>Ramlibacter</taxon>
    </lineage>
</organism>
<dbReference type="Proteomes" id="UP000806285">
    <property type="component" value="Unassembled WGS sequence"/>
</dbReference>
<dbReference type="Gene3D" id="3.30.300.20">
    <property type="match status" value="1"/>
</dbReference>
<dbReference type="EMBL" id="JADDIV010000004">
    <property type="protein sequence ID" value="MBE7368947.1"/>
    <property type="molecule type" value="Genomic_DNA"/>
</dbReference>
<comment type="caution">
    <text evidence="1">The sequence shown here is derived from an EMBL/GenBank/DDBJ whole genome shotgun (WGS) entry which is preliminary data.</text>
</comment>
<keyword evidence="2" id="KW-1185">Reference proteome</keyword>
<dbReference type="RefSeq" id="WP_193677561.1">
    <property type="nucleotide sequence ID" value="NZ_JADDIV010000004.1"/>
</dbReference>
<proteinExistence type="predicted"/>
<gene>
    <name evidence="1" type="ORF">IM787_15395</name>
</gene>
<sequence length="142" mass="15205">MQRNAKAIWKDSLKTGEGRLTTQSASLRDTRFSFPTRFGSEQGANPEELIAAAHAACFSMAFAYFAETAGAVPRTVETDAEFHFDLGAGGPAVTGLRLRLVADVPGLDAARFQAVALQAKDNCMVSRLLRTEVTLEARQAAG</sequence>